<gene>
    <name evidence="2" type="ORF">EKO04_010704</name>
</gene>
<feature type="region of interest" description="Disordered" evidence="1">
    <location>
        <begin position="211"/>
        <end position="258"/>
    </location>
</feature>
<dbReference type="Proteomes" id="UP000651452">
    <property type="component" value="Unassembled WGS sequence"/>
</dbReference>
<protein>
    <recommendedName>
        <fullName evidence="4">Zona occludens toxin N-terminal domain-containing protein</fullName>
    </recommendedName>
</protein>
<evidence type="ECO:0000313" key="3">
    <source>
        <dbReference type="Proteomes" id="UP000651452"/>
    </source>
</evidence>
<comment type="caution">
    <text evidence="2">The sequence shown here is derived from an EMBL/GenBank/DDBJ whole genome shotgun (WGS) entry which is preliminary data.</text>
</comment>
<reference evidence="2" key="2">
    <citation type="submission" date="2020-09" db="EMBL/GenBank/DDBJ databases">
        <title>Reference genome assembly for Australian Ascochyta lentis isolate Al4.</title>
        <authorList>
            <person name="Lee R.C."/>
            <person name="Farfan-Caceres L.M."/>
            <person name="Debler J.W."/>
            <person name="Williams A.H."/>
            <person name="Henares B.M."/>
        </authorList>
    </citation>
    <scope>NUCLEOTIDE SEQUENCE</scope>
    <source>
        <strain evidence="2">Al4</strain>
    </source>
</reference>
<feature type="compositionally biased region" description="Low complexity" evidence="1">
    <location>
        <begin position="398"/>
        <end position="407"/>
    </location>
</feature>
<feature type="region of interest" description="Disordered" evidence="1">
    <location>
        <begin position="347"/>
        <end position="407"/>
    </location>
</feature>
<feature type="compositionally biased region" description="Polar residues" evidence="1">
    <location>
        <begin position="212"/>
        <end position="223"/>
    </location>
</feature>
<evidence type="ECO:0000256" key="1">
    <source>
        <dbReference type="SAM" id="MobiDB-lite"/>
    </source>
</evidence>
<dbReference type="AlphaFoldDB" id="A0A8H7MDT5"/>
<dbReference type="EMBL" id="RZGK01000021">
    <property type="protein sequence ID" value="KAF9691163.1"/>
    <property type="molecule type" value="Genomic_DNA"/>
</dbReference>
<dbReference type="SUPFAM" id="SSF52540">
    <property type="entry name" value="P-loop containing nucleoside triphosphate hydrolases"/>
    <property type="match status" value="1"/>
</dbReference>
<dbReference type="InterPro" id="IPR027417">
    <property type="entry name" value="P-loop_NTPase"/>
</dbReference>
<feature type="region of interest" description="Disordered" evidence="1">
    <location>
        <begin position="719"/>
        <end position="757"/>
    </location>
</feature>
<feature type="region of interest" description="Disordered" evidence="1">
    <location>
        <begin position="420"/>
        <end position="483"/>
    </location>
</feature>
<proteinExistence type="predicted"/>
<evidence type="ECO:0000313" key="2">
    <source>
        <dbReference type="EMBL" id="KAF9691163.1"/>
    </source>
</evidence>
<dbReference type="OrthoDB" id="2316594at2759"/>
<feature type="compositionally biased region" description="Polar residues" evidence="1">
    <location>
        <begin position="232"/>
        <end position="241"/>
    </location>
</feature>
<evidence type="ECO:0008006" key="4">
    <source>
        <dbReference type="Google" id="ProtNLM"/>
    </source>
</evidence>
<reference evidence="2" key="1">
    <citation type="submission" date="2018-12" db="EMBL/GenBank/DDBJ databases">
        <authorList>
            <person name="Syme R.A."/>
            <person name="Farfan-Caceres L."/>
            <person name="Lichtenzveig J."/>
        </authorList>
    </citation>
    <scope>NUCLEOTIDE SEQUENCE</scope>
    <source>
        <strain evidence="2">Al4</strain>
    </source>
</reference>
<feature type="compositionally biased region" description="Polar residues" evidence="1">
    <location>
        <begin position="423"/>
        <end position="449"/>
    </location>
</feature>
<organism evidence="2 3">
    <name type="scientific">Ascochyta lentis</name>
    <dbReference type="NCBI Taxonomy" id="205686"/>
    <lineage>
        <taxon>Eukaryota</taxon>
        <taxon>Fungi</taxon>
        <taxon>Dikarya</taxon>
        <taxon>Ascomycota</taxon>
        <taxon>Pezizomycotina</taxon>
        <taxon>Dothideomycetes</taxon>
        <taxon>Pleosporomycetidae</taxon>
        <taxon>Pleosporales</taxon>
        <taxon>Pleosporineae</taxon>
        <taxon>Didymellaceae</taxon>
        <taxon>Ascochyta</taxon>
    </lineage>
</organism>
<sequence>MAPPLDPRVLEMLQERYCNEKGVLCFPLNLDKFRKKVAKAFPDLVSRLPEMLESMDQMLNAGVCRDFPLDKQGFFKNRTVVAAHLERLRPDLGKAVLKALNVIEEENVAAINSQNSATTEYKYTPAAISVPPRSIPLAVWINNQYLEQGFIKTGFIGWKKFIAQLVKDRPSQESEIRELISKLRMPGSSHKLPDPVVITNLRAAERIRAYKQAQQANQTSQPAESAKAPVSRVSTPPATLQSSVPSSAPSSSSRVDMSLQSQHVNNVQNVPIPTSNVRSTSDNGNGVDLVERIVDSNHQSTPTKLFEPHPPLQATALADPCFSFDFSSPASGDHTRLVNPENIVYATESEWESDSEPEEEKDEEEEAEEAGDRPSHNSQPIVQTRVLESNPPLPPSSIPLSSQPVPSQRMQILPLRQPEFEQCASSGSSFTSSDPNEVETTMDQATSTPVPGIAATHHASAQRDDTIRSNASVETSGPEVPPHVGAYTNSGFAFDLATPAQIKSVVRQLQLNSLNQRQPGASGSLHPSLSSMEADNLGTAIKGIPAEEVDQSETRNEVFGSGNTYTKAKSPAINMDDMVWATYRECYCGKDDIPSVPMDFQSFSKELLDAHPESKKELKVALKKSVLLVFPECKILERWPQNASGFTLKRAAARGYLNSLRIDLDESECKQIVESIQTKNVQARREATTSQPSSAHPAIAQATPTTQSGLLGTFVEFKDPSKASSSTPSSKTYASLSLKSTSEVPQDHEPPLQDDILGKKLKQLQATTKLESTETKRDDKAAFQRKAPDFQLLDRLLAKQNGHDRQSTLQSSFERGIQQAPLLTASVISEHHEDLIPQYGLLGSLACEDEVDSRTQLLLNTNAPFSAFICGVQGSGKSHTTSCILENAVLASPNIGHLESPASTLVFSYGEWSSGGAGFNISEATFLGGSHPDFPGHHVDQITVLYSPSNPAIKKLYERLPNVKTVPFRLKAKTLDIGALHTLMAVDEKATMPLYMATVEAILRGISSESKDGSLDYLEFKRRLAKENFDSVQSNMLKMRMNLLESFLDLTGSAPEPSFKPGEVTIMDLSDPFVTPSTACILFKLGLENFLQSRVPSKMVVLDEAHKYMLNTPGSKILTDYLTRVIRLQRHQGARVVISTQEPTIATDLIALCSITVMHRFTSPTWYAALRRHINAVDDDKAIMQQIENLDTGEALVYAPNAVLGKNEDGSLVKATGRLMKVSIRNRVTLDGGASIMAV</sequence>
<dbReference type="Gene3D" id="3.40.50.300">
    <property type="entry name" value="P-loop containing nucleotide triphosphate hydrolases"/>
    <property type="match status" value="1"/>
</dbReference>
<feature type="compositionally biased region" description="Low complexity" evidence="1">
    <location>
        <begin position="722"/>
        <end position="737"/>
    </location>
</feature>
<keyword evidence="3" id="KW-1185">Reference proteome</keyword>
<feature type="compositionally biased region" description="Low complexity" evidence="1">
    <location>
        <begin position="242"/>
        <end position="253"/>
    </location>
</feature>
<feature type="compositionally biased region" description="Acidic residues" evidence="1">
    <location>
        <begin position="349"/>
        <end position="369"/>
    </location>
</feature>
<name>A0A8H7MDT5_9PLEO</name>
<accession>A0A8H7MDT5</accession>
<feature type="region of interest" description="Disordered" evidence="1">
    <location>
        <begin position="682"/>
        <end position="701"/>
    </location>
</feature>